<dbReference type="InterPro" id="IPR046233">
    <property type="entry name" value="DUF6266"/>
</dbReference>
<protein>
    <submittedName>
        <fullName evidence="1">Uncharacterized protein</fullName>
    </submittedName>
</protein>
<accession>A0A1G8SFK5</accession>
<dbReference type="Pfam" id="PF19781">
    <property type="entry name" value="DUF6266"/>
    <property type="match status" value="1"/>
</dbReference>
<dbReference type="AlphaFoldDB" id="A0A1G8SFK5"/>
<dbReference type="Proteomes" id="UP000199580">
    <property type="component" value="Unassembled WGS sequence"/>
</dbReference>
<organism evidence="1 2">
    <name type="scientific">Flavobacterium noncentrifugens</name>
    <dbReference type="NCBI Taxonomy" id="1128970"/>
    <lineage>
        <taxon>Bacteria</taxon>
        <taxon>Pseudomonadati</taxon>
        <taxon>Bacteroidota</taxon>
        <taxon>Flavobacteriia</taxon>
        <taxon>Flavobacteriales</taxon>
        <taxon>Flavobacteriaceae</taxon>
        <taxon>Flavobacterium</taxon>
    </lineage>
</organism>
<dbReference type="STRING" id="1128970.SAMN04487935_0535"/>
<dbReference type="RefSeq" id="WP_091391716.1">
    <property type="nucleotide sequence ID" value="NZ_BKAI01000002.1"/>
</dbReference>
<keyword evidence="2" id="KW-1185">Reference proteome</keyword>
<gene>
    <name evidence="1" type="ORF">SAMN04487935_0535</name>
</gene>
<reference evidence="1 2" key="1">
    <citation type="submission" date="2016-10" db="EMBL/GenBank/DDBJ databases">
        <authorList>
            <person name="de Groot N.N."/>
        </authorList>
    </citation>
    <scope>NUCLEOTIDE SEQUENCE [LARGE SCALE GENOMIC DNA]</scope>
    <source>
        <strain evidence="1 2">CGMCC 1.10076</strain>
    </source>
</reference>
<proteinExistence type="predicted"/>
<name>A0A1G8SFK5_9FLAO</name>
<evidence type="ECO:0000313" key="2">
    <source>
        <dbReference type="Proteomes" id="UP000199580"/>
    </source>
</evidence>
<dbReference type="OrthoDB" id="821958at2"/>
<dbReference type="EMBL" id="FNEZ01000001">
    <property type="protein sequence ID" value="SDJ27978.1"/>
    <property type="molecule type" value="Genomic_DNA"/>
</dbReference>
<evidence type="ECO:0000313" key="1">
    <source>
        <dbReference type="EMBL" id="SDJ27978.1"/>
    </source>
</evidence>
<sequence length="212" mass="23237">MGTIQKGILGGFSGKVGTVVGANWRGKDVMRSLPKKSQRVATEQQMIVRTKFKLITQFLTPISMILKAHFGQSSGEKSRRNLAVSYHIREAITGTYPDFTIDFPKVVITKGELPGLQEPEVTPEAGGNLAIVWEDNSEQGLAKPGDLLLAVVYNPEKNLYEDRQSALRSALAYDMAVPANWVGDAVHLWLSFTSADGKTRSTSFYAGTFTIL</sequence>